<feature type="region of interest" description="Disordered" evidence="7">
    <location>
        <begin position="49"/>
        <end position="108"/>
    </location>
</feature>
<accession>A0ABR4PGS4</accession>
<dbReference type="Gene3D" id="1.25.10.10">
    <property type="entry name" value="Leucine-rich Repeat Variant"/>
    <property type="match status" value="1"/>
</dbReference>
<reference evidence="9 10" key="1">
    <citation type="submission" date="2024-06" db="EMBL/GenBank/DDBJ databases">
        <title>Complete genome of Phlyctema vagabunda strain 19-DSS-EL-015.</title>
        <authorList>
            <person name="Fiorenzani C."/>
        </authorList>
    </citation>
    <scope>NUCLEOTIDE SEQUENCE [LARGE SCALE GENOMIC DNA]</scope>
    <source>
        <strain evidence="9 10">19-DSS-EL-015</strain>
    </source>
</reference>
<evidence type="ECO:0000256" key="2">
    <source>
        <dbReference type="ARBA" id="ARBA00022553"/>
    </source>
</evidence>
<dbReference type="PANTHER" id="PTHR14978:SF0">
    <property type="entry name" value="BETA-CATENIN-LIKE PROTEIN 1"/>
    <property type="match status" value="1"/>
</dbReference>
<dbReference type="Proteomes" id="UP001629113">
    <property type="component" value="Unassembled WGS sequence"/>
</dbReference>
<dbReference type="Pfam" id="PF08216">
    <property type="entry name" value="CTNNBL"/>
    <property type="match status" value="1"/>
</dbReference>
<keyword evidence="3" id="KW-0677">Repeat</keyword>
<dbReference type="InterPro" id="IPR011989">
    <property type="entry name" value="ARM-like"/>
</dbReference>
<evidence type="ECO:0000313" key="10">
    <source>
        <dbReference type="Proteomes" id="UP001629113"/>
    </source>
</evidence>
<evidence type="ECO:0000313" key="9">
    <source>
        <dbReference type="EMBL" id="KAL3422535.1"/>
    </source>
</evidence>
<keyword evidence="2" id="KW-0597">Phosphoprotein</keyword>
<comment type="caution">
    <text evidence="9">The sequence shown here is derived from an EMBL/GenBank/DDBJ whole genome shotgun (WGS) entry which is preliminary data.</text>
</comment>
<keyword evidence="10" id="KW-1185">Reference proteome</keyword>
<name>A0ABR4PGS4_9HELO</name>
<dbReference type="InterPro" id="IPR013180">
    <property type="entry name" value="CTNNBL1_N"/>
</dbReference>
<proteinExistence type="predicted"/>
<dbReference type="InterPro" id="IPR039678">
    <property type="entry name" value="CTNNBL1"/>
</dbReference>
<feature type="compositionally biased region" description="Acidic residues" evidence="7">
    <location>
        <begin position="69"/>
        <end position="79"/>
    </location>
</feature>
<evidence type="ECO:0000256" key="7">
    <source>
        <dbReference type="SAM" id="MobiDB-lite"/>
    </source>
</evidence>
<feature type="compositionally biased region" description="Acidic residues" evidence="7">
    <location>
        <begin position="87"/>
        <end position="101"/>
    </location>
</feature>
<protein>
    <recommendedName>
        <fullName evidence="8">Beta-catenin-like protein 1 N-terminal domain-containing protein</fullName>
    </recommendedName>
</protein>
<evidence type="ECO:0000256" key="1">
    <source>
        <dbReference type="ARBA" id="ARBA00004123"/>
    </source>
</evidence>
<evidence type="ECO:0000256" key="4">
    <source>
        <dbReference type="ARBA" id="ARBA00023054"/>
    </source>
</evidence>
<gene>
    <name evidence="9" type="ORF">PVAG01_06691</name>
</gene>
<feature type="domain" description="Beta-catenin-like protein 1 N-terminal" evidence="8">
    <location>
        <begin position="112"/>
        <end position="218"/>
    </location>
</feature>
<feature type="region of interest" description="Disordered" evidence="7">
    <location>
        <begin position="1"/>
        <end position="28"/>
    </location>
</feature>
<evidence type="ECO:0000259" key="8">
    <source>
        <dbReference type="SMART" id="SM01156"/>
    </source>
</evidence>
<evidence type="ECO:0000256" key="5">
    <source>
        <dbReference type="ARBA" id="ARBA00023242"/>
    </source>
</evidence>
<keyword evidence="5" id="KW-0539">Nucleus</keyword>
<organism evidence="9 10">
    <name type="scientific">Phlyctema vagabunda</name>
    <dbReference type="NCBI Taxonomy" id="108571"/>
    <lineage>
        <taxon>Eukaryota</taxon>
        <taxon>Fungi</taxon>
        <taxon>Dikarya</taxon>
        <taxon>Ascomycota</taxon>
        <taxon>Pezizomycotina</taxon>
        <taxon>Leotiomycetes</taxon>
        <taxon>Helotiales</taxon>
        <taxon>Dermateaceae</taxon>
        <taxon>Phlyctema</taxon>
    </lineage>
</organism>
<dbReference type="SUPFAM" id="SSF48371">
    <property type="entry name" value="ARM repeat"/>
    <property type="match status" value="1"/>
</dbReference>
<evidence type="ECO:0000256" key="6">
    <source>
        <dbReference type="SAM" id="Coils"/>
    </source>
</evidence>
<keyword evidence="4 6" id="KW-0175">Coiled coil</keyword>
<dbReference type="EMBL" id="JBFCZG010000005">
    <property type="protein sequence ID" value="KAL3422535.1"/>
    <property type="molecule type" value="Genomic_DNA"/>
</dbReference>
<evidence type="ECO:0000256" key="3">
    <source>
        <dbReference type="ARBA" id="ARBA00022737"/>
    </source>
</evidence>
<comment type="subcellular location">
    <subcellularLocation>
        <location evidence="1">Nucleus</location>
    </subcellularLocation>
</comment>
<feature type="coiled-coil region" evidence="6">
    <location>
        <begin position="469"/>
        <end position="499"/>
    </location>
</feature>
<sequence>MTSIDDLFKKPALPSNKRKLEAIRDPSTNPLAAFTSTIHKTNIRADEIYKSPKLAANGDAKSNGRAAAVEDEDEDEDMEAGPSMPPPDDEEEEEVPDDDDEGRFFGGGISKDEKEILDYMDGQEAPDTAPEKIDGAWLRKVALNFEKRITKNSELRAKFEGDPQKFMGSEADLDADVKALSILAEHAELYGEFARLGCVASLVSLLAHENTDIAIDAVEIMSELTDEDVEVEEDQWNELVDAMMQADLLDLLISNFSRFNEANDSDRSGVYHALSLLENLASRQEIAEKIGQDTEVLKWLLERSRKKESPVSQNKQYAAEVLAILLQSSTLNREKVCSLDGVDTLLQLLAAYRKRDPVKGSEEEEFVENVFDSLTCLADIPTGKSKFLEAEGIELCLIMLKEGKMSKSRALRLLDHAMGSSAEVCSQVVEAAGLKVIFGMFMKKQDASSTEHLLGIFASLLRLLPADSAARIRTLAKFVEKEYEKLEKLVRVRREYKARVGVVDAEIRREQAGMGAEEKEEMVDEWLSRRLDAGLFCLQTADVVIAWCVAEDVGAEKKVRSLLADRDEGLEVLKESIQEQLDTMTGDSEEEKESRDMLGTLLQFLT</sequence>
<dbReference type="SMART" id="SM01156">
    <property type="entry name" value="DUF1716"/>
    <property type="match status" value="1"/>
</dbReference>
<dbReference type="InterPro" id="IPR016024">
    <property type="entry name" value="ARM-type_fold"/>
</dbReference>
<dbReference type="PANTHER" id="PTHR14978">
    <property type="entry name" value="BETA-CATENIN-LIKE PROTEIN 1 NUCLEAR ASSOCIATED PROTEIN"/>
    <property type="match status" value="1"/>
</dbReference>